<organism evidence="1 2">
    <name type="scientific">Panagrolaimus sp. JU765</name>
    <dbReference type="NCBI Taxonomy" id="591449"/>
    <lineage>
        <taxon>Eukaryota</taxon>
        <taxon>Metazoa</taxon>
        <taxon>Ecdysozoa</taxon>
        <taxon>Nematoda</taxon>
        <taxon>Chromadorea</taxon>
        <taxon>Rhabditida</taxon>
        <taxon>Tylenchina</taxon>
        <taxon>Panagrolaimomorpha</taxon>
        <taxon>Panagrolaimoidea</taxon>
        <taxon>Panagrolaimidae</taxon>
        <taxon>Panagrolaimus</taxon>
    </lineage>
</organism>
<name>A0AC34QLF5_9BILA</name>
<reference evidence="2" key="1">
    <citation type="submission" date="2022-11" db="UniProtKB">
        <authorList>
            <consortium name="WormBaseParasite"/>
        </authorList>
    </citation>
    <scope>IDENTIFICATION</scope>
</reference>
<evidence type="ECO:0000313" key="2">
    <source>
        <dbReference type="WBParaSite" id="JU765_v2.g17419.t1"/>
    </source>
</evidence>
<proteinExistence type="predicted"/>
<protein>
    <submittedName>
        <fullName evidence="2">Lipoprotein</fullName>
    </submittedName>
</protein>
<dbReference type="Proteomes" id="UP000887576">
    <property type="component" value="Unplaced"/>
</dbReference>
<evidence type="ECO:0000313" key="1">
    <source>
        <dbReference type="Proteomes" id="UP000887576"/>
    </source>
</evidence>
<sequence length="241" mass="26342">MMKSLIFLPILFFILTSACEDGFDNVIPVIDLLQDKEASIHFKDIKLHSYDEFGKPLCKSAIKFPGFLKVAEGEIEVKHGLNPNDDIRIEFDLKQNSIMVGTVCKNGKSKNTFVPDEVCNFEVCKAAPGVCQALSTSIVLSLDDLPDDYKGMIPVGPFGLSAVADYKGMIPVGPFGLSAVAGDWKATARITKKGKTIAAIQIGESGKWTGIEMGDEKSNKVYEKTKAKFEDQKKAGIKEEL</sequence>
<dbReference type="WBParaSite" id="JU765_v2.g17419.t1">
    <property type="protein sequence ID" value="JU765_v2.g17419.t1"/>
    <property type="gene ID" value="JU765_v2.g17419"/>
</dbReference>
<accession>A0AC34QLF5</accession>